<accession>A0ABM3R7J5</accession>
<organism evidence="2 3">
    <name type="scientific">Spinacia oleracea</name>
    <name type="common">Spinach</name>
    <dbReference type="NCBI Taxonomy" id="3562"/>
    <lineage>
        <taxon>Eukaryota</taxon>
        <taxon>Viridiplantae</taxon>
        <taxon>Streptophyta</taxon>
        <taxon>Embryophyta</taxon>
        <taxon>Tracheophyta</taxon>
        <taxon>Spermatophyta</taxon>
        <taxon>Magnoliopsida</taxon>
        <taxon>eudicotyledons</taxon>
        <taxon>Gunneridae</taxon>
        <taxon>Pentapetalae</taxon>
        <taxon>Caryophyllales</taxon>
        <taxon>Chenopodiaceae</taxon>
        <taxon>Chenopodioideae</taxon>
        <taxon>Anserineae</taxon>
        <taxon>Spinacia</taxon>
    </lineage>
</organism>
<proteinExistence type="predicted"/>
<evidence type="ECO:0000256" key="1">
    <source>
        <dbReference type="SAM" id="SignalP"/>
    </source>
</evidence>
<feature type="chain" id="PRO_5045940147" evidence="1">
    <location>
        <begin position="27"/>
        <end position="152"/>
    </location>
</feature>
<sequence length="152" mass="16285">MGRKHIQLVAFFFLATAVVQMVYVNAQCITTGNACTTPNNCCQTPVELACVMGVCTNCEDHVGHSCTLGVRECCDPEISCNNNVCTNCEEHENHSCTSVRGCCNEEFACVDNKCTNCESHEGHTCEVGGPRDCCPGSGLDCAQVSPGVFKCM</sequence>
<feature type="signal peptide" evidence="1">
    <location>
        <begin position="1"/>
        <end position="26"/>
    </location>
</feature>
<dbReference type="Proteomes" id="UP000813463">
    <property type="component" value="Chromosome 2"/>
</dbReference>
<protein>
    <submittedName>
        <fullName evidence="3">Uncharacterized protein</fullName>
    </submittedName>
</protein>
<reference evidence="2" key="1">
    <citation type="journal article" date="2021" name="Nat. Commun.">
        <title>Genomic analyses provide insights into spinach domestication and the genetic basis of agronomic traits.</title>
        <authorList>
            <person name="Cai X."/>
            <person name="Sun X."/>
            <person name="Xu C."/>
            <person name="Sun H."/>
            <person name="Wang X."/>
            <person name="Ge C."/>
            <person name="Zhang Z."/>
            <person name="Wang Q."/>
            <person name="Fei Z."/>
            <person name="Jiao C."/>
            <person name="Wang Q."/>
        </authorList>
    </citation>
    <scope>NUCLEOTIDE SEQUENCE [LARGE SCALE GENOMIC DNA]</scope>
    <source>
        <strain evidence="2">cv. Varoflay</strain>
    </source>
</reference>
<gene>
    <name evidence="3" type="primary">LOC130467180</name>
</gene>
<name>A0ABM3R7J5_SPIOL</name>
<evidence type="ECO:0000313" key="3">
    <source>
        <dbReference type="RefSeq" id="XP_056691584.1"/>
    </source>
</evidence>
<keyword evidence="2" id="KW-1185">Reference proteome</keyword>
<dbReference type="GeneID" id="130467180"/>
<reference evidence="3" key="2">
    <citation type="submission" date="2025-08" db="UniProtKB">
        <authorList>
            <consortium name="RefSeq"/>
        </authorList>
    </citation>
    <scope>IDENTIFICATION</scope>
    <source>
        <tissue evidence="3">Leaf</tissue>
    </source>
</reference>
<evidence type="ECO:0000313" key="2">
    <source>
        <dbReference type="Proteomes" id="UP000813463"/>
    </source>
</evidence>
<keyword evidence="1" id="KW-0732">Signal</keyword>
<dbReference type="RefSeq" id="XP_056691584.1">
    <property type="nucleotide sequence ID" value="XM_056835606.1"/>
</dbReference>